<evidence type="ECO:0000313" key="4">
    <source>
        <dbReference type="RefSeq" id="XP_072836998.1"/>
    </source>
</evidence>
<gene>
    <name evidence="3 4" type="primary">LOC110071406</name>
</gene>
<dbReference type="GeneID" id="110071406"/>
<dbReference type="PANTHER" id="PTHR31493">
    <property type="entry name" value="NAZO FAMILY MEMBER"/>
    <property type="match status" value="1"/>
</dbReference>
<dbReference type="Proteomes" id="UP001652642">
    <property type="component" value="Chromosome 10"/>
</dbReference>
<accession>A0ABM5EV15</accession>
<dbReference type="PANTHER" id="PTHR31493:SF1">
    <property type="entry name" value="PROTEIN C19ORF12"/>
    <property type="match status" value="1"/>
</dbReference>
<dbReference type="RefSeq" id="XP_072836997.1">
    <property type="nucleotide sequence ID" value="XM_072980896.1"/>
</dbReference>
<evidence type="ECO:0000313" key="2">
    <source>
        <dbReference type="Proteomes" id="UP001652642"/>
    </source>
</evidence>
<dbReference type="InterPro" id="IPR033369">
    <property type="entry name" value="C19orf12"/>
</dbReference>
<name>A0ABM5EV15_9SAUR</name>
<reference evidence="3 4" key="1">
    <citation type="submission" date="2025-05" db="UniProtKB">
        <authorList>
            <consortium name="RefSeq"/>
        </authorList>
    </citation>
    <scope>IDENTIFICATION</scope>
</reference>
<evidence type="ECO:0000256" key="1">
    <source>
        <dbReference type="ARBA" id="ARBA00029457"/>
    </source>
</evidence>
<comment type="similarity">
    <text evidence="1">Belongs to the C19orf12 family.</text>
</comment>
<protein>
    <submittedName>
        <fullName evidence="3 4">Protein C19orf12 homolog</fullName>
    </submittedName>
</protein>
<sequence>MPINTKDMMELLCQVSELREMKAAVKHSGYGALLAGTGAFLGGLMGGPVGIAVGGAVGGVLGAGMSAGKFKPVPQIIMELSPQQQQQLYKKVRAIIRHLDWTDMAAITALVMTNGSIQDQVLGVLGSFLTNAVGAEIQYGK</sequence>
<proteinExistence type="inferred from homology"/>
<dbReference type="Pfam" id="PF20721">
    <property type="entry name" value="C19orf12"/>
    <property type="match status" value="1"/>
</dbReference>
<evidence type="ECO:0000313" key="3">
    <source>
        <dbReference type="RefSeq" id="XP_072836997.1"/>
    </source>
</evidence>
<keyword evidence="2" id="KW-1185">Reference proteome</keyword>
<dbReference type="RefSeq" id="XP_072836998.1">
    <property type="nucleotide sequence ID" value="XM_072980897.1"/>
</dbReference>
<organism evidence="2 3">
    <name type="scientific">Pogona vitticeps</name>
    <name type="common">central bearded dragon</name>
    <dbReference type="NCBI Taxonomy" id="103695"/>
    <lineage>
        <taxon>Eukaryota</taxon>
        <taxon>Metazoa</taxon>
        <taxon>Chordata</taxon>
        <taxon>Craniata</taxon>
        <taxon>Vertebrata</taxon>
        <taxon>Euteleostomi</taxon>
        <taxon>Lepidosauria</taxon>
        <taxon>Squamata</taxon>
        <taxon>Bifurcata</taxon>
        <taxon>Unidentata</taxon>
        <taxon>Episquamata</taxon>
        <taxon>Toxicofera</taxon>
        <taxon>Iguania</taxon>
        <taxon>Acrodonta</taxon>
        <taxon>Agamidae</taxon>
        <taxon>Amphibolurinae</taxon>
        <taxon>Pogona</taxon>
    </lineage>
</organism>